<evidence type="ECO:0000256" key="1">
    <source>
        <dbReference type="SAM" id="MobiDB-lite"/>
    </source>
</evidence>
<evidence type="ECO:0008006" key="4">
    <source>
        <dbReference type="Google" id="ProtNLM"/>
    </source>
</evidence>
<dbReference type="RefSeq" id="WP_095637457.1">
    <property type="nucleotide sequence ID" value="NZ_NSKC01000008.1"/>
</dbReference>
<keyword evidence="3" id="KW-1185">Reference proteome</keyword>
<name>A0A2A2FDM1_9EURY</name>
<dbReference type="EMBL" id="NSKC01000008">
    <property type="protein sequence ID" value="PAU82844.1"/>
    <property type="molecule type" value="Genomic_DNA"/>
</dbReference>
<accession>A0A2A2FDM1</accession>
<proteinExistence type="predicted"/>
<evidence type="ECO:0000313" key="2">
    <source>
        <dbReference type="EMBL" id="PAU82844.1"/>
    </source>
</evidence>
<dbReference type="AlphaFoldDB" id="A0A2A2FDM1"/>
<protein>
    <recommendedName>
        <fullName evidence="4">DUF1102 domain-containing protein</fullName>
    </recommendedName>
</protein>
<dbReference type="Proteomes" id="UP000218083">
    <property type="component" value="Unassembled WGS sequence"/>
</dbReference>
<reference evidence="2 3" key="1">
    <citation type="submission" date="2017-08" db="EMBL/GenBank/DDBJ databases">
        <title>The strain WRN001 was isolated from Binhai saline alkaline soil, Tianjin, China.</title>
        <authorList>
            <person name="Liu D."/>
            <person name="Zhang G."/>
        </authorList>
    </citation>
    <scope>NUCLEOTIDE SEQUENCE [LARGE SCALE GENOMIC DNA]</scope>
    <source>
        <strain evidence="2 3">WN019</strain>
    </source>
</reference>
<feature type="compositionally biased region" description="Acidic residues" evidence="1">
    <location>
        <begin position="190"/>
        <end position="202"/>
    </location>
</feature>
<sequence>MKRRTLLATLGVTAAGTAMGTGAFTSVEATRTVNVNIADEDEALLAMEPIDQTITDDEERGEIRLSFDEDVGDDSNGRGPGSKSTYLFDRLFRVTNQGTQDVFFESDFEKTYGDQDIGEIGFYVAETDDSLLDGESAVVKLEPGQAAEIGTLIDTQGVDPEFDNNEEFDFDATITASDEEPDDGVTVLDNEGEEEDDGVSGQ</sequence>
<comment type="caution">
    <text evidence="2">The sequence shown here is derived from an EMBL/GenBank/DDBJ whole genome shotgun (WGS) entry which is preliminary data.</text>
</comment>
<dbReference type="OrthoDB" id="269319at2157"/>
<feature type="region of interest" description="Disordered" evidence="1">
    <location>
        <begin position="172"/>
        <end position="202"/>
    </location>
</feature>
<gene>
    <name evidence="2" type="ORF">CK500_11975</name>
</gene>
<evidence type="ECO:0000313" key="3">
    <source>
        <dbReference type="Proteomes" id="UP000218083"/>
    </source>
</evidence>
<organism evidence="2 3">
    <name type="scientific">Halorubrum salipaludis</name>
    <dbReference type="NCBI Taxonomy" id="2032630"/>
    <lineage>
        <taxon>Archaea</taxon>
        <taxon>Methanobacteriati</taxon>
        <taxon>Methanobacteriota</taxon>
        <taxon>Stenosarchaea group</taxon>
        <taxon>Halobacteria</taxon>
        <taxon>Halobacteriales</taxon>
        <taxon>Haloferacaceae</taxon>
        <taxon>Halorubrum</taxon>
    </lineage>
</organism>